<keyword evidence="2" id="KW-1185">Reference proteome</keyword>
<sequence length="316" mass="34206">MASSFGPPSREQSLFMKLHAVARALETQLQQVQESEAKAQQSLADEQARTARLKTDKAQLRAMVKELSHQQNSRDHLDVEHAAHPVASASGLLHSMQQPSSAGAHGKRRKQTHSQRRAGHVETLDRSLHQDSGLFMPQVEQRNIGADDERADSLKRSRSRVPGPAHESPSGRLGSTTSRRRLPSQAFHVDQEDGAEADQEDQLVSSRAPVASASASPRRLSRFFPAPRPTRSSLRPASSRLLYDGEPVREGDASTGQRAAAQSIYRGVALEGNRTMKLPSSRSGGTPAASEGINTGGGSMDFPGAGGRRHPFLARK</sequence>
<accession>A0ACC3CES1</accession>
<organism evidence="1 2">
    <name type="scientific">Pyropia yezoensis</name>
    <name type="common">Susabi-nori</name>
    <name type="synonym">Porphyra yezoensis</name>
    <dbReference type="NCBI Taxonomy" id="2788"/>
    <lineage>
        <taxon>Eukaryota</taxon>
        <taxon>Rhodophyta</taxon>
        <taxon>Bangiophyceae</taxon>
        <taxon>Bangiales</taxon>
        <taxon>Bangiaceae</taxon>
        <taxon>Pyropia</taxon>
    </lineage>
</organism>
<dbReference type="EMBL" id="CM020620">
    <property type="protein sequence ID" value="KAK1868449.1"/>
    <property type="molecule type" value="Genomic_DNA"/>
</dbReference>
<reference evidence="1" key="1">
    <citation type="submission" date="2019-11" db="EMBL/GenBank/DDBJ databases">
        <title>Nori genome reveals adaptations in red seaweeds to the harsh intertidal environment.</title>
        <authorList>
            <person name="Wang D."/>
            <person name="Mao Y."/>
        </authorList>
    </citation>
    <scope>NUCLEOTIDE SEQUENCE</scope>
    <source>
        <tissue evidence="1">Gametophyte</tissue>
    </source>
</reference>
<proteinExistence type="predicted"/>
<comment type="caution">
    <text evidence="1">The sequence shown here is derived from an EMBL/GenBank/DDBJ whole genome shotgun (WGS) entry which is preliminary data.</text>
</comment>
<evidence type="ECO:0000313" key="2">
    <source>
        <dbReference type="Proteomes" id="UP000798662"/>
    </source>
</evidence>
<name>A0ACC3CES1_PYRYE</name>
<dbReference type="Proteomes" id="UP000798662">
    <property type="component" value="Chromosome 3"/>
</dbReference>
<evidence type="ECO:0000313" key="1">
    <source>
        <dbReference type="EMBL" id="KAK1868449.1"/>
    </source>
</evidence>
<protein>
    <submittedName>
        <fullName evidence="1">Uncharacterized protein</fullName>
    </submittedName>
</protein>
<gene>
    <name evidence="1" type="ORF">I4F81_010936</name>
</gene>